<dbReference type="PROSITE" id="PS51795">
    <property type="entry name" value="ZF_FLZ"/>
    <property type="match status" value="1"/>
</dbReference>
<organism evidence="6 7">
    <name type="scientific">Aegilops tauschii subsp. strangulata</name>
    <name type="common">Goatgrass</name>
    <dbReference type="NCBI Taxonomy" id="200361"/>
    <lineage>
        <taxon>Eukaryota</taxon>
        <taxon>Viridiplantae</taxon>
        <taxon>Streptophyta</taxon>
        <taxon>Embryophyta</taxon>
        <taxon>Tracheophyta</taxon>
        <taxon>Spermatophyta</taxon>
        <taxon>Magnoliopsida</taxon>
        <taxon>Liliopsida</taxon>
        <taxon>Poales</taxon>
        <taxon>Poaceae</taxon>
        <taxon>BOP clade</taxon>
        <taxon>Pooideae</taxon>
        <taxon>Triticodae</taxon>
        <taxon>Triticeae</taxon>
        <taxon>Triticinae</taxon>
        <taxon>Aegilops</taxon>
    </lineage>
</organism>
<evidence type="ECO:0000256" key="4">
    <source>
        <dbReference type="SAM" id="MobiDB-lite"/>
    </source>
</evidence>
<evidence type="ECO:0000256" key="3">
    <source>
        <dbReference type="PROSITE-ProRule" id="PRU01131"/>
    </source>
</evidence>
<dbReference type="Pfam" id="PF04570">
    <property type="entry name" value="zf-FLZ"/>
    <property type="match status" value="1"/>
</dbReference>
<dbReference type="Gramene" id="AET6Gv20672400.2">
    <property type="protein sequence ID" value="AET6Gv20672400.2"/>
    <property type="gene ID" value="AET6Gv20672400"/>
</dbReference>
<dbReference type="AlphaFoldDB" id="A0A453PAR4"/>
<keyword evidence="7" id="KW-1185">Reference proteome</keyword>
<evidence type="ECO:0000256" key="2">
    <source>
        <dbReference type="ARBA" id="ARBA00022723"/>
    </source>
</evidence>
<dbReference type="InterPro" id="IPR007650">
    <property type="entry name" value="Zf-FLZ_dom"/>
</dbReference>
<dbReference type="Proteomes" id="UP000015105">
    <property type="component" value="Chromosome 6D"/>
</dbReference>
<dbReference type="PANTHER" id="PTHR46057:SF14">
    <property type="entry name" value="OS02G0687200 PROTEIN"/>
    <property type="match status" value="1"/>
</dbReference>
<proteinExistence type="inferred from homology"/>
<protein>
    <recommendedName>
        <fullName evidence="5">FLZ-type domain-containing protein</fullName>
    </recommendedName>
</protein>
<dbReference type="STRING" id="200361.A0A453PAR4"/>
<evidence type="ECO:0000259" key="5">
    <source>
        <dbReference type="PROSITE" id="PS51795"/>
    </source>
</evidence>
<feature type="region of interest" description="Disordered" evidence="4">
    <location>
        <begin position="103"/>
        <end position="130"/>
    </location>
</feature>
<evidence type="ECO:0000313" key="7">
    <source>
        <dbReference type="Proteomes" id="UP000015105"/>
    </source>
</evidence>
<evidence type="ECO:0000256" key="1">
    <source>
        <dbReference type="ARBA" id="ARBA00009374"/>
    </source>
</evidence>
<feature type="domain" description="FLZ-type" evidence="5">
    <location>
        <begin position="49"/>
        <end position="93"/>
    </location>
</feature>
<reference evidence="6" key="4">
    <citation type="submission" date="2019-03" db="UniProtKB">
        <authorList>
            <consortium name="EnsemblPlants"/>
        </authorList>
    </citation>
    <scope>IDENTIFICATION</scope>
</reference>
<reference evidence="7" key="2">
    <citation type="journal article" date="2017" name="Nat. Plants">
        <title>The Aegilops tauschii genome reveals multiple impacts of transposons.</title>
        <authorList>
            <person name="Zhao G."/>
            <person name="Zou C."/>
            <person name="Li K."/>
            <person name="Wang K."/>
            <person name="Li T."/>
            <person name="Gao L."/>
            <person name="Zhang X."/>
            <person name="Wang H."/>
            <person name="Yang Z."/>
            <person name="Liu X."/>
            <person name="Jiang W."/>
            <person name="Mao L."/>
            <person name="Kong X."/>
            <person name="Jiao Y."/>
            <person name="Jia J."/>
        </authorList>
    </citation>
    <scope>NUCLEOTIDE SEQUENCE [LARGE SCALE GENOMIC DNA]</scope>
    <source>
        <strain evidence="7">cv. AL8/78</strain>
    </source>
</reference>
<reference evidence="6" key="3">
    <citation type="journal article" date="2017" name="Nature">
        <title>Genome sequence of the progenitor of the wheat D genome Aegilops tauschii.</title>
        <authorList>
            <person name="Luo M.C."/>
            <person name="Gu Y.Q."/>
            <person name="Puiu D."/>
            <person name="Wang H."/>
            <person name="Twardziok S.O."/>
            <person name="Deal K.R."/>
            <person name="Huo N."/>
            <person name="Zhu T."/>
            <person name="Wang L."/>
            <person name="Wang Y."/>
            <person name="McGuire P.E."/>
            <person name="Liu S."/>
            <person name="Long H."/>
            <person name="Ramasamy R.K."/>
            <person name="Rodriguez J.C."/>
            <person name="Van S.L."/>
            <person name="Yuan L."/>
            <person name="Wang Z."/>
            <person name="Xia Z."/>
            <person name="Xiao L."/>
            <person name="Anderson O.D."/>
            <person name="Ouyang S."/>
            <person name="Liang Y."/>
            <person name="Zimin A.V."/>
            <person name="Pertea G."/>
            <person name="Qi P."/>
            <person name="Bennetzen J.L."/>
            <person name="Dai X."/>
            <person name="Dawson M.W."/>
            <person name="Muller H.G."/>
            <person name="Kugler K."/>
            <person name="Rivarola-Duarte L."/>
            <person name="Spannagl M."/>
            <person name="Mayer K.F.X."/>
            <person name="Lu F.H."/>
            <person name="Bevan M.W."/>
            <person name="Leroy P."/>
            <person name="Li P."/>
            <person name="You F.M."/>
            <person name="Sun Q."/>
            <person name="Liu Z."/>
            <person name="Lyons E."/>
            <person name="Wicker T."/>
            <person name="Salzberg S.L."/>
            <person name="Devos K.M."/>
            <person name="Dvorak J."/>
        </authorList>
    </citation>
    <scope>NUCLEOTIDE SEQUENCE [LARGE SCALE GENOMIC DNA]</scope>
    <source>
        <strain evidence="6">cv. AL8/78</strain>
    </source>
</reference>
<evidence type="ECO:0000313" key="6">
    <source>
        <dbReference type="EnsemblPlants" id="AET6Gv20672400.2"/>
    </source>
</evidence>
<dbReference type="InterPro" id="IPR044533">
    <property type="entry name" value="FLZ1/2/3"/>
</dbReference>
<dbReference type="PANTHER" id="PTHR46057">
    <property type="entry name" value="FCS-LIKE ZINC FINGER 1-RELATED"/>
    <property type="match status" value="1"/>
</dbReference>
<reference evidence="7" key="1">
    <citation type="journal article" date="2014" name="Science">
        <title>Ancient hybridizations among the ancestral genomes of bread wheat.</title>
        <authorList>
            <consortium name="International Wheat Genome Sequencing Consortium,"/>
            <person name="Marcussen T."/>
            <person name="Sandve S.R."/>
            <person name="Heier L."/>
            <person name="Spannagl M."/>
            <person name="Pfeifer M."/>
            <person name="Jakobsen K.S."/>
            <person name="Wulff B.B."/>
            <person name="Steuernagel B."/>
            <person name="Mayer K.F."/>
            <person name="Olsen O.A."/>
        </authorList>
    </citation>
    <scope>NUCLEOTIDE SEQUENCE [LARGE SCALE GENOMIC DNA]</scope>
    <source>
        <strain evidence="7">cv. AL8/78</strain>
    </source>
</reference>
<feature type="zinc finger region" description="FLZ-type" evidence="3">
    <location>
        <begin position="49"/>
        <end position="93"/>
    </location>
</feature>
<name>A0A453PAR4_AEGTS</name>
<sequence>LSTEIKQRPVKLNQPAKPQVVAEMPSSSASASSLFAIVPLDGGGATSRHAMDACYLCGKPLSRDFDVFMYRGDTPFCSEECRAVQIDTDEVRERINTKILKERAARNEQRRGVAASEPNITRAGNVPVAS</sequence>
<dbReference type="EnsemblPlants" id="AET6Gv20672400.2">
    <property type="protein sequence ID" value="AET6Gv20672400.2"/>
    <property type="gene ID" value="AET6Gv20672400"/>
</dbReference>
<comment type="similarity">
    <text evidence="1">Belongs to the FLZ family.</text>
</comment>
<keyword evidence="2" id="KW-0479">Metal-binding</keyword>
<dbReference type="GO" id="GO:0046872">
    <property type="term" value="F:metal ion binding"/>
    <property type="evidence" value="ECO:0007669"/>
    <property type="project" value="UniProtKB-KW"/>
</dbReference>
<accession>A0A453PAR4</accession>
<reference evidence="6" key="5">
    <citation type="journal article" date="2021" name="G3 (Bethesda)">
        <title>Aegilops tauschii genome assembly Aet v5.0 features greater sequence contiguity and improved annotation.</title>
        <authorList>
            <person name="Wang L."/>
            <person name="Zhu T."/>
            <person name="Rodriguez J.C."/>
            <person name="Deal K.R."/>
            <person name="Dubcovsky J."/>
            <person name="McGuire P.E."/>
            <person name="Lux T."/>
            <person name="Spannagl M."/>
            <person name="Mayer K.F.X."/>
            <person name="Baldrich P."/>
            <person name="Meyers B.C."/>
            <person name="Huo N."/>
            <person name="Gu Y.Q."/>
            <person name="Zhou H."/>
            <person name="Devos K.M."/>
            <person name="Bennetzen J.L."/>
            <person name="Unver T."/>
            <person name="Budak H."/>
            <person name="Gulick P.J."/>
            <person name="Galiba G."/>
            <person name="Kalapos B."/>
            <person name="Nelson D.R."/>
            <person name="Li P."/>
            <person name="You F.M."/>
            <person name="Luo M.C."/>
            <person name="Dvorak J."/>
        </authorList>
    </citation>
    <scope>NUCLEOTIDE SEQUENCE [LARGE SCALE GENOMIC DNA]</scope>
    <source>
        <strain evidence="6">cv. AL8/78</strain>
    </source>
</reference>